<dbReference type="GO" id="GO:0043565">
    <property type="term" value="F:sequence-specific DNA binding"/>
    <property type="evidence" value="ECO:0007669"/>
    <property type="project" value="InterPro"/>
</dbReference>
<organism evidence="5 6">
    <name type="scientific">Potamilus streckersoni</name>
    <dbReference type="NCBI Taxonomy" id="2493646"/>
    <lineage>
        <taxon>Eukaryota</taxon>
        <taxon>Metazoa</taxon>
        <taxon>Spiralia</taxon>
        <taxon>Lophotrochozoa</taxon>
        <taxon>Mollusca</taxon>
        <taxon>Bivalvia</taxon>
        <taxon>Autobranchia</taxon>
        <taxon>Heteroconchia</taxon>
        <taxon>Palaeoheterodonta</taxon>
        <taxon>Unionida</taxon>
        <taxon>Unionoidea</taxon>
        <taxon>Unionidae</taxon>
        <taxon>Ambleminae</taxon>
        <taxon>Lampsilini</taxon>
        <taxon>Potamilus</taxon>
    </lineage>
</organism>
<dbReference type="PANTHER" id="PTHR43280">
    <property type="entry name" value="ARAC-FAMILY TRANSCRIPTIONAL REGULATOR"/>
    <property type="match status" value="1"/>
</dbReference>
<dbReference type="GO" id="GO:0003700">
    <property type="term" value="F:DNA-binding transcription factor activity"/>
    <property type="evidence" value="ECO:0007669"/>
    <property type="project" value="InterPro"/>
</dbReference>
<dbReference type="PRINTS" id="PR00032">
    <property type="entry name" value="HTHARAC"/>
</dbReference>
<sequence>MTKPRGTRTASEMPAEPEIELVDRRTASVIYLEHGSPSSLIRWHYHDEYEIHLIVASSGKMFVGDYIGTFAPGNLFHHQTFEEAFRIFPETAEINELLSKSQYGIEFFGISLHEIEDYFIGVRDTTGLERLAHFFRLLRRLAFWEDYRLLNTLRVKSYADADILDKINTAVKLEDVAGQLRMSPSYFSRFFSKSTGNRFSDFLNRLRISRACDLLNRTHKQVSEICYEVGFNNISNFNRRFYRLKNMTPSEYRVFVRQRIARYKPE</sequence>
<evidence type="ECO:0000256" key="3">
    <source>
        <dbReference type="ARBA" id="ARBA00023163"/>
    </source>
</evidence>
<comment type="caution">
    <text evidence="5">The sequence shown here is derived from an EMBL/GenBank/DDBJ whole genome shotgun (WGS) entry which is preliminary data.</text>
</comment>
<evidence type="ECO:0000256" key="1">
    <source>
        <dbReference type="ARBA" id="ARBA00023015"/>
    </source>
</evidence>
<dbReference type="InterPro" id="IPR009057">
    <property type="entry name" value="Homeodomain-like_sf"/>
</dbReference>
<proteinExistence type="predicted"/>
<dbReference type="SMART" id="SM00342">
    <property type="entry name" value="HTH_ARAC"/>
    <property type="match status" value="1"/>
</dbReference>
<dbReference type="PROSITE" id="PS01124">
    <property type="entry name" value="HTH_ARAC_FAMILY_2"/>
    <property type="match status" value="1"/>
</dbReference>
<feature type="domain" description="HTH araC/xylS-type" evidence="4">
    <location>
        <begin position="153"/>
        <end position="255"/>
    </location>
</feature>
<accession>A0AAE0T5T2</accession>
<keyword evidence="1" id="KW-0805">Transcription regulation</keyword>
<dbReference type="Gene3D" id="1.10.10.60">
    <property type="entry name" value="Homeodomain-like"/>
    <property type="match status" value="2"/>
</dbReference>
<name>A0AAE0T5T2_9BIVA</name>
<gene>
    <name evidence="5" type="ORF">CHS0354_001943</name>
</gene>
<dbReference type="Pfam" id="PF12833">
    <property type="entry name" value="HTH_18"/>
    <property type="match status" value="1"/>
</dbReference>
<dbReference type="AlphaFoldDB" id="A0AAE0T5T2"/>
<evidence type="ECO:0000256" key="2">
    <source>
        <dbReference type="ARBA" id="ARBA00023125"/>
    </source>
</evidence>
<protein>
    <recommendedName>
        <fullName evidence="4">HTH araC/xylS-type domain-containing protein</fullName>
    </recommendedName>
</protein>
<evidence type="ECO:0000313" key="6">
    <source>
        <dbReference type="Proteomes" id="UP001195483"/>
    </source>
</evidence>
<evidence type="ECO:0000259" key="4">
    <source>
        <dbReference type="PROSITE" id="PS01124"/>
    </source>
</evidence>
<dbReference type="Proteomes" id="UP001195483">
    <property type="component" value="Unassembled WGS sequence"/>
</dbReference>
<dbReference type="SUPFAM" id="SSF46689">
    <property type="entry name" value="Homeodomain-like"/>
    <property type="match status" value="2"/>
</dbReference>
<keyword evidence="3" id="KW-0804">Transcription</keyword>
<reference evidence="5" key="3">
    <citation type="submission" date="2023-05" db="EMBL/GenBank/DDBJ databases">
        <authorList>
            <person name="Smith C.H."/>
        </authorList>
    </citation>
    <scope>NUCLEOTIDE SEQUENCE</scope>
    <source>
        <strain evidence="5">CHS0354</strain>
        <tissue evidence="5">Mantle</tissue>
    </source>
</reference>
<dbReference type="InterPro" id="IPR020449">
    <property type="entry name" value="Tscrpt_reg_AraC-type_HTH"/>
</dbReference>
<keyword evidence="2" id="KW-0238">DNA-binding</keyword>
<keyword evidence="6" id="KW-1185">Reference proteome</keyword>
<dbReference type="EMBL" id="JAEAOA010000186">
    <property type="protein sequence ID" value="KAK3604136.1"/>
    <property type="molecule type" value="Genomic_DNA"/>
</dbReference>
<dbReference type="InterPro" id="IPR018060">
    <property type="entry name" value="HTH_AraC"/>
</dbReference>
<dbReference type="PANTHER" id="PTHR43280:SF27">
    <property type="entry name" value="TRANSCRIPTIONAL REGULATOR MTLR"/>
    <property type="match status" value="1"/>
</dbReference>
<reference evidence="5" key="1">
    <citation type="journal article" date="2021" name="Genome Biol. Evol.">
        <title>A High-Quality Reference Genome for a Parasitic Bivalve with Doubly Uniparental Inheritance (Bivalvia: Unionida).</title>
        <authorList>
            <person name="Smith C.H."/>
        </authorList>
    </citation>
    <scope>NUCLEOTIDE SEQUENCE</scope>
    <source>
        <strain evidence="5">CHS0354</strain>
    </source>
</reference>
<reference evidence="5" key="2">
    <citation type="journal article" date="2021" name="Genome Biol. Evol.">
        <title>Developing a high-quality reference genome for a parasitic bivalve with doubly uniparental inheritance (Bivalvia: Unionida).</title>
        <authorList>
            <person name="Smith C.H."/>
        </authorList>
    </citation>
    <scope>NUCLEOTIDE SEQUENCE</scope>
    <source>
        <strain evidence="5">CHS0354</strain>
        <tissue evidence="5">Mantle</tissue>
    </source>
</reference>
<evidence type="ECO:0000313" key="5">
    <source>
        <dbReference type="EMBL" id="KAK3604136.1"/>
    </source>
</evidence>